<reference evidence="2" key="1">
    <citation type="submission" date="2019-10" db="EMBL/GenBank/DDBJ databases">
        <authorList>
            <consortium name="DOE Joint Genome Institute"/>
            <person name="Kuo A."/>
            <person name="Miyauchi S."/>
            <person name="Kiss E."/>
            <person name="Drula E."/>
            <person name="Kohler A."/>
            <person name="Sanchez-Garcia M."/>
            <person name="Andreopoulos B."/>
            <person name="Barry K.W."/>
            <person name="Bonito G."/>
            <person name="Buee M."/>
            <person name="Carver A."/>
            <person name="Chen C."/>
            <person name="Cichocki N."/>
            <person name="Clum A."/>
            <person name="Culley D."/>
            <person name="Crous P.W."/>
            <person name="Fauchery L."/>
            <person name="Girlanda M."/>
            <person name="Hayes R."/>
            <person name="Keri Z."/>
            <person name="LaButti K."/>
            <person name="Lipzen A."/>
            <person name="Lombard V."/>
            <person name="Magnuson J."/>
            <person name="Maillard F."/>
            <person name="Morin E."/>
            <person name="Murat C."/>
            <person name="Nolan M."/>
            <person name="Ohm R."/>
            <person name="Pangilinan J."/>
            <person name="Pereira M."/>
            <person name="Perotto S."/>
            <person name="Peter M."/>
            <person name="Riley R."/>
            <person name="Sitrit Y."/>
            <person name="Stielow B."/>
            <person name="Szollosi G."/>
            <person name="Zifcakova L."/>
            <person name="Stursova M."/>
            <person name="Spatafora J.W."/>
            <person name="Tedersoo L."/>
            <person name="Vaario L.-M."/>
            <person name="Yamada A."/>
            <person name="Yan M."/>
            <person name="Wang P."/>
            <person name="Xu J."/>
            <person name="Bruns T."/>
            <person name="Baldrian P."/>
            <person name="Vilgalys R."/>
            <person name="Henrissat B."/>
            <person name="Grigoriev I.V."/>
            <person name="Hibbett D."/>
            <person name="Nagy L.G."/>
            <person name="Martin F.M."/>
        </authorList>
    </citation>
    <scope>NUCLEOTIDE SEQUENCE</scope>
    <source>
        <strain evidence="2">BED1</strain>
    </source>
</reference>
<evidence type="ECO:0000313" key="2">
    <source>
        <dbReference type="EMBL" id="KAF8434488.1"/>
    </source>
</evidence>
<protein>
    <submittedName>
        <fullName evidence="2">Uncharacterized protein</fullName>
    </submittedName>
</protein>
<evidence type="ECO:0000256" key="1">
    <source>
        <dbReference type="SAM" id="Coils"/>
    </source>
</evidence>
<dbReference type="AlphaFoldDB" id="A0AAD4BMC6"/>
<accession>A0AAD4BMC6</accession>
<sequence>MQARASQSIKHNQPAMRMALYYTGVRLEAAARHLRDTPPDSWPEGWFTNLPFDVDSYLYFLGILAADKAVQPRPPPCLSSILRNIKDTQLLYLALQEMPDTNWNAMTIAKEIASEWEPILDAQPFGLLDAWWHTPVPNYRTSRRTESVVTEATTFFRGLWPSSGLSAIQGARRAELLAKQEALLAELSQTKMELKTANRTMRESWVIFETLSRLQL</sequence>
<keyword evidence="1" id="KW-0175">Coiled coil</keyword>
<gene>
    <name evidence="2" type="ORF">L210DRAFT_988073</name>
</gene>
<feature type="coiled-coil region" evidence="1">
    <location>
        <begin position="173"/>
        <end position="200"/>
    </location>
</feature>
<dbReference type="Proteomes" id="UP001194468">
    <property type="component" value="Unassembled WGS sequence"/>
</dbReference>
<evidence type="ECO:0000313" key="3">
    <source>
        <dbReference type="Proteomes" id="UP001194468"/>
    </source>
</evidence>
<organism evidence="2 3">
    <name type="scientific">Boletus edulis BED1</name>
    <dbReference type="NCBI Taxonomy" id="1328754"/>
    <lineage>
        <taxon>Eukaryota</taxon>
        <taxon>Fungi</taxon>
        <taxon>Dikarya</taxon>
        <taxon>Basidiomycota</taxon>
        <taxon>Agaricomycotina</taxon>
        <taxon>Agaricomycetes</taxon>
        <taxon>Agaricomycetidae</taxon>
        <taxon>Boletales</taxon>
        <taxon>Boletineae</taxon>
        <taxon>Boletaceae</taxon>
        <taxon>Boletoideae</taxon>
        <taxon>Boletus</taxon>
    </lineage>
</organism>
<keyword evidence="3" id="KW-1185">Reference proteome</keyword>
<name>A0AAD4BMC6_BOLED</name>
<proteinExistence type="predicted"/>
<comment type="caution">
    <text evidence="2">The sequence shown here is derived from an EMBL/GenBank/DDBJ whole genome shotgun (WGS) entry which is preliminary data.</text>
</comment>
<dbReference type="EMBL" id="WHUW01000028">
    <property type="protein sequence ID" value="KAF8434488.1"/>
    <property type="molecule type" value="Genomic_DNA"/>
</dbReference>
<reference evidence="2" key="2">
    <citation type="journal article" date="2020" name="Nat. Commun.">
        <title>Large-scale genome sequencing of mycorrhizal fungi provides insights into the early evolution of symbiotic traits.</title>
        <authorList>
            <person name="Miyauchi S."/>
            <person name="Kiss E."/>
            <person name="Kuo A."/>
            <person name="Drula E."/>
            <person name="Kohler A."/>
            <person name="Sanchez-Garcia M."/>
            <person name="Morin E."/>
            <person name="Andreopoulos B."/>
            <person name="Barry K.W."/>
            <person name="Bonito G."/>
            <person name="Buee M."/>
            <person name="Carver A."/>
            <person name="Chen C."/>
            <person name="Cichocki N."/>
            <person name="Clum A."/>
            <person name="Culley D."/>
            <person name="Crous P.W."/>
            <person name="Fauchery L."/>
            <person name="Girlanda M."/>
            <person name="Hayes R.D."/>
            <person name="Keri Z."/>
            <person name="LaButti K."/>
            <person name="Lipzen A."/>
            <person name="Lombard V."/>
            <person name="Magnuson J."/>
            <person name="Maillard F."/>
            <person name="Murat C."/>
            <person name="Nolan M."/>
            <person name="Ohm R.A."/>
            <person name="Pangilinan J."/>
            <person name="Pereira M.F."/>
            <person name="Perotto S."/>
            <person name="Peter M."/>
            <person name="Pfister S."/>
            <person name="Riley R."/>
            <person name="Sitrit Y."/>
            <person name="Stielow J.B."/>
            <person name="Szollosi G."/>
            <person name="Zifcakova L."/>
            <person name="Stursova M."/>
            <person name="Spatafora J.W."/>
            <person name="Tedersoo L."/>
            <person name="Vaario L.M."/>
            <person name="Yamada A."/>
            <person name="Yan M."/>
            <person name="Wang P."/>
            <person name="Xu J."/>
            <person name="Bruns T."/>
            <person name="Baldrian P."/>
            <person name="Vilgalys R."/>
            <person name="Dunand C."/>
            <person name="Henrissat B."/>
            <person name="Grigoriev I.V."/>
            <person name="Hibbett D."/>
            <person name="Nagy L.G."/>
            <person name="Martin F.M."/>
        </authorList>
    </citation>
    <scope>NUCLEOTIDE SEQUENCE</scope>
    <source>
        <strain evidence="2">BED1</strain>
    </source>
</reference>